<dbReference type="AlphaFoldDB" id="A0A915D0P5"/>
<name>A0A915D0P5_9BILA</name>
<dbReference type="InterPro" id="IPR036834">
    <property type="entry name" value="Bcl-2-like_sf"/>
</dbReference>
<proteinExistence type="predicted"/>
<dbReference type="WBParaSite" id="jg14308">
    <property type="protein sequence ID" value="jg14308"/>
    <property type="gene ID" value="jg14308"/>
</dbReference>
<keyword evidence="1" id="KW-1185">Reference proteome</keyword>
<protein>
    <submittedName>
        <fullName evidence="2">Uncharacterized protein</fullName>
    </submittedName>
</protein>
<accession>A0A915D0P5</accession>
<dbReference type="Proteomes" id="UP000887574">
    <property type="component" value="Unplaced"/>
</dbReference>
<dbReference type="Gene3D" id="1.10.437.10">
    <property type="entry name" value="Blc2-like"/>
    <property type="match status" value="1"/>
</dbReference>
<evidence type="ECO:0000313" key="1">
    <source>
        <dbReference type="Proteomes" id="UP000887574"/>
    </source>
</evidence>
<evidence type="ECO:0000313" key="2">
    <source>
        <dbReference type="WBParaSite" id="jg14308"/>
    </source>
</evidence>
<sequence>MAVDASTANESLQECEPDEFVLIYLKDRIEWDGKYTWYDAPQVRPQLTPKCETLKQAALLFEGQKMEKLKKMLLPLIETRNLNYKSFKYVLDSCFDLLQERKPREWRRDFRKEISQISLYASTSLQSKLKLMFGRSEDTSPTYSWNKFLKETQDWMNRLKYTRIPLLLCLWLQRLC</sequence>
<dbReference type="GO" id="GO:0042981">
    <property type="term" value="P:regulation of apoptotic process"/>
    <property type="evidence" value="ECO:0007669"/>
    <property type="project" value="InterPro"/>
</dbReference>
<reference evidence="2" key="1">
    <citation type="submission" date="2022-11" db="UniProtKB">
        <authorList>
            <consortium name="WormBaseParasite"/>
        </authorList>
    </citation>
    <scope>IDENTIFICATION</scope>
</reference>
<organism evidence="1 2">
    <name type="scientific">Ditylenchus dipsaci</name>
    <dbReference type="NCBI Taxonomy" id="166011"/>
    <lineage>
        <taxon>Eukaryota</taxon>
        <taxon>Metazoa</taxon>
        <taxon>Ecdysozoa</taxon>
        <taxon>Nematoda</taxon>
        <taxon>Chromadorea</taxon>
        <taxon>Rhabditida</taxon>
        <taxon>Tylenchina</taxon>
        <taxon>Tylenchomorpha</taxon>
        <taxon>Sphaerularioidea</taxon>
        <taxon>Anguinidae</taxon>
        <taxon>Anguininae</taxon>
        <taxon>Ditylenchus</taxon>
    </lineage>
</organism>